<feature type="region of interest" description="Disordered" evidence="2">
    <location>
        <begin position="97"/>
        <end position="135"/>
    </location>
</feature>
<protein>
    <recommendedName>
        <fullName evidence="6">Zinc resistance-associated protein</fullName>
    </recommendedName>
</protein>
<evidence type="ECO:0000256" key="3">
    <source>
        <dbReference type="SAM" id="SignalP"/>
    </source>
</evidence>
<dbReference type="EMBL" id="MJIC01000006">
    <property type="protein sequence ID" value="OFI35750.1"/>
    <property type="molecule type" value="Genomic_DNA"/>
</dbReference>
<keyword evidence="3" id="KW-0732">Signal</keyword>
<dbReference type="AlphaFoldDB" id="A0A1E8FII0"/>
<sequence length="135" mass="14867">MNSVFKKLSVIACAAMITGAGISGVALAANASVTKTQQSEDALPLLPPMLERMAEKLELTEAQKSQLKALKEKQQALRAEFWSVFTDEQKNTILEMMMKHRKQRGGDRLFHKGGHKERKGGRGDKSPLSEDAGTR</sequence>
<feature type="compositionally biased region" description="Basic and acidic residues" evidence="2">
    <location>
        <begin position="120"/>
        <end position="135"/>
    </location>
</feature>
<evidence type="ECO:0000313" key="4">
    <source>
        <dbReference type="EMBL" id="OFI35750.1"/>
    </source>
</evidence>
<accession>A0A1E8FII0</accession>
<reference evidence="4 5" key="1">
    <citation type="submission" date="2016-09" db="EMBL/GenBank/DDBJ databases">
        <title>Alteromonas lipolytica, a new species isolated from sea water.</title>
        <authorList>
            <person name="Wu Y.-H."/>
            <person name="Cheng H."/>
            <person name="Xu X.-W."/>
        </authorList>
    </citation>
    <scope>NUCLEOTIDE SEQUENCE [LARGE SCALE GENOMIC DNA]</scope>
    <source>
        <strain evidence="4 5">JW12</strain>
    </source>
</reference>
<dbReference type="Proteomes" id="UP000176037">
    <property type="component" value="Unassembled WGS sequence"/>
</dbReference>
<comment type="caution">
    <text evidence="4">The sequence shown here is derived from an EMBL/GenBank/DDBJ whole genome shotgun (WGS) entry which is preliminary data.</text>
</comment>
<dbReference type="RefSeq" id="WP_070174990.1">
    <property type="nucleotide sequence ID" value="NZ_BMJR01000008.1"/>
</dbReference>
<evidence type="ECO:0000256" key="2">
    <source>
        <dbReference type="SAM" id="MobiDB-lite"/>
    </source>
</evidence>
<feature type="signal peptide" evidence="3">
    <location>
        <begin position="1"/>
        <end position="28"/>
    </location>
</feature>
<name>A0A1E8FII0_9ALTE</name>
<keyword evidence="1" id="KW-0175">Coiled coil</keyword>
<evidence type="ECO:0008006" key="6">
    <source>
        <dbReference type="Google" id="ProtNLM"/>
    </source>
</evidence>
<feature type="chain" id="PRO_5009214290" description="Zinc resistance-associated protein" evidence="3">
    <location>
        <begin position="29"/>
        <end position="135"/>
    </location>
</feature>
<evidence type="ECO:0000256" key="1">
    <source>
        <dbReference type="SAM" id="Coils"/>
    </source>
</evidence>
<gene>
    <name evidence="4" type="ORF">BFC17_10715</name>
</gene>
<dbReference type="STRING" id="1856405.BFC17_10715"/>
<dbReference type="OrthoDB" id="6336666at2"/>
<evidence type="ECO:0000313" key="5">
    <source>
        <dbReference type="Proteomes" id="UP000176037"/>
    </source>
</evidence>
<proteinExistence type="predicted"/>
<organism evidence="4 5">
    <name type="scientific">Alteromonas lipolytica</name>
    <dbReference type="NCBI Taxonomy" id="1856405"/>
    <lineage>
        <taxon>Bacteria</taxon>
        <taxon>Pseudomonadati</taxon>
        <taxon>Pseudomonadota</taxon>
        <taxon>Gammaproteobacteria</taxon>
        <taxon>Alteromonadales</taxon>
        <taxon>Alteromonadaceae</taxon>
        <taxon>Alteromonas/Salinimonas group</taxon>
        <taxon>Alteromonas</taxon>
    </lineage>
</organism>
<keyword evidence="5" id="KW-1185">Reference proteome</keyword>
<feature type="coiled-coil region" evidence="1">
    <location>
        <begin position="50"/>
        <end position="80"/>
    </location>
</feature>